<dbReference type="EMBL" id="MH460460">
    <property type="protein sequence ID" value="AXG66508.1"/>
    <property type="molecule type" value="Genomic_DNA"/>
</dbReference>
<evidence type="ECO:0000259" key="1">
    <source>
        <dbReference type="Pfam" id="PF20294"/>
    </source>
</evidence>
<dbReference type="InterPro" id="IPR046899">
    <property type="entry name" value="KMPT_N"/>
</dbReference>
<sequence length="592" mass="66068">MIVQKPSRVISDLGIIPRSISKVGDHFIGHNGRAAYVWHRGEITEIVPGDRIAHESISADAVERLTGMHFAGTRDDNQTVFMSASSSVHVQLVPPKEKSISFNLATAMLAAREYAENSQRVFDVLDVSSESAAPKYLKYTGKKLAIDDASDEYDLELEKGDLIKITYLNKDRYDLRLKDSPRIQFIVRGHETAQSIMGALEFTAPFGQVSDLKTDTFAYVGTTKKKILSPVIPKGTVVLMRRKKHYLAHNLAVPIESWMDSSAVKNLLSNLSVDPEATSYVKGKAIRSTPKVAPVGQAEKLPKLENATKVTGTGSPRNIKTVYGAFFPVSPSTPNRSRVVFADTQAKLQTLVRDIISGYTSPVDYRLFTSLTTDENYKKAIKNKVVIKTTPILENTYKVSQVVKMSIPVQTPTFVEPKADVPPLHIPAIASKTEAMYDYFRRLIDEGYFNTGLRLAMVQQPTGIRFSAQVMDDTIYDQVVGIARRISSYLMYNGVPLKKGYVTIARGKRAAEIRFKFPQPSKEAEESIERLRNDYPTFNTPVYETIRPKQPTVEITALNIHTGKVTARAQRGPALYGAPFEVYYSLVKRKIF</sequence>
<proteinExistence type="predicted"/>
<accession>A0A384ZW91</accession>
<gene>
    <name evidence="2" type="ORF">JA13_105</name>
</gene>
<reference evidence="2 3" key="1">
    <citation type="journal article" date="2018" name="Front. Microbiol.">
        <title>Jumbo Bacteriophages Are Represented Within an Increasing Diversity of Environmental Viruses Infecting the Emerging Phytopathogen, Dickeya solani.</title>
        <authorList>
            <person name="Day A.W."/>
            <person name="Ahn J."/>
            <person name="Salmond G.P.C."/>
        </authorList>
    </citation>
    <scope>NUCLEOTIDE SEQUENCE [LARGE SCALE GENOMIC DNA]</scope>
</reference>
<organism evidence="2 3">
    <name type="scientific">Dickeya phage vB_DsoM_JA13</name>
    <dbReference type="NCBI Taxonomy" id="2283030"/>
    <lineage>
        <taxon>Viruses</taxon>
        <taxon>Duplodnaviria</taxon>
        <taxon>Heunggongvirae</taxon>
        <taxon>Uroviricota</taxon>
        <taxon>Caudoviricetes</taxon>
        <taxon>Salmondvirus</taxon>
        <taxon>Salmondvirus JA11</taxon>
    </lineage>
</organism>
<name>A0A384ZW91_9CAUD</name>
<feature type="domain" description="KTSC and Metallopeptidase-like N-terminal fusion" evidence="1">
    <location>
        <begin position="135"/>
        <end position="194"/>
    </location>
</feature>
<evidence type="ECO:0000313" key="3">
    <source>
        <dbReference type="Proteomes" id="UP000263742"/>
    </source>
</evidence>
<protein>
    <recommendedName>
        <fullName evidence="1">KTSC and Metallopeptidase-like N-terminal fusion domain-containing protein</fullName>
    </recommendedName>
</protein>
<dbReference type="Pfam" id="PF20294">
    <property type="entry name" value="KMPT-N"/>
    <property type="match status" value="1"/>
</dbReference>
<dbReference type="Proteomes" id="UP000263742">
    <property type="component" value="Segment"/>
</dbReference>
<evidence type="ECO:0000313" key="2">
    <source>
        <dbReference type="EMBL" id="AXG66508.1"/>
    </source>
</evidence>